<dbReference type="Pfam" id="PF00814">
    <property type="entry name" value="TsaD"/>
    <property type="match status" value="1"/>
</dbReference>
<evidence type="ECO:0000256" key="8">
    <source>
        <dbReference type="ARBA" id="ARBA00023315"/>
    </source>
</evidence>
<evidence type="ECO:0000256" key="3">
    <source>
        <dbReference type="ARBA" id="ARBA00022679"/>
    </source>
</evidence>
<dbReference type="FunFam" id="3.30.420.40:FF:000083">
    <property type="entry name" value="Probable tRNA N6-adenosine threonylcarbamoyltransferase, mitochondrial"/>
    <property type="match status" value="1"/>
</dbReference>
<dbReference type="HAMAP" id="MF_01445">
    <property type="entry name" value="TsaD"/>
    <property type="match status" value="1"/>
</dbReference>
<dbReference type="GO" id="GO:0002949">
    <property type="term" value="P:tRNA threonylcarbamoyladenosine modification"/>
    <property type="evidence" value="ECO:0007669"/>
    <property type="project" value="UniProtKB-UniRule"/>
</dbReference>
<dbReference type="EMBL" id="JAWZYT010000612">
    <property type="protein sequence ID" value="KAK4321149.1"/>
    <property type="molecule type" value="Genomic_DNA"/>
</dbReference>
<evidence type="ECO:0000256" key="5">
    <source>
        <dbReference type="ARBA" id="ARBA00022723"/>
    </source>
</evidence>
<evidence type="ECO:0000256" key="9">
    <source>
        <dbReference type="ARBA" id="ARBA00048117"/>
    </source>
</evidence>
<evidence type="ECO:0000259" key="11">
    <source>
        <dbReference type="Pfam" id="PF00814"/>
    </source>
</evidence>
<evidence type="ECO:0000256" key="6">
    <source>
        <dbReference type="ARBA" id="ARBA00022946"/>
    </source>
</evidence>
<evidence type="ECO:0000256" key="10">
    <source>
        <dbReference type="HAMAP-Rule" id="MF_03179"/>
    </source>
</evidence>
<dbReference type="PANTHER" id="PTHR11735">
    <property type="entry name" value="TRNA N6-ADENOSINE THREONYLCARBAMOYLTRANSFERASE"/>
    <property type="match status" value="1"/>
</dbReference>
<dbReference type="GO" id="GO:0046872">
    <property type="term" value="F:metal ion binding"/>
    <property type="evidence" value="ECO:0007669"/>
    <property type="project" value="UniProtKB-KW"/>
</dbReference>
<comment type="similarity">
    <text evidence="10">Belongs to the KAE1 / TsaD family.</text>
</comment>
<reference evidence="12" key="1">
    <citation type="submission" date="2023-11" db="EMBL/GenBank/DDBJ databases">
        <title>Genome assemblies of two species of porcelain crab, Petrolisthes cinctipes and Petrolisthes manimaculis (Anomura: Porcellanidae).</title>
        <authorList>
            <person name="Angst P."/>
        </authorList>
    </citation>
    <scope>NUCLEOTIDE SEQUENCE</scope>
    <source>
        <strain evidence="12">PB745_02</strain>
        <tissue evidence="12">Gill</tissue>
    </source>
</reference>
<keyword evidence="6" id="KW-0809">Transit peptide</keyword>
<dbReference type="AlphaFoldDB" id="A0AAE1Q7C2"/>
<dbReference type="Proteomes" id="UP001292094">
    <property type="component" value="Unassembled WGS sequence"/>
</dbReference>
<evidence type="ECO:0000313" key="13">
    <source>
        <dbReference type="Proteomes" id="UP001292094"/>
    </source>
</evidence>
<dbReference type="GO" id="GO:0061711">
    <property type="term" value="F:tRNA N(6)-L-threonylcarbamoyladenine synthase activity"/>
    <property type="evidence" value="ECO:0007669"/>
    <property type="project" value="UniProtKB-EC"/>
</dbReference>
<dbReference type="SUPFAM" id="SSF53067">
    <property type="entry name" value="Actin-like ATPase domain"/>
    <property type="match status" value="1"/>
</dbReference>
<gene>
    <name evidence="12" type="ORF">Pmani_008024</name>
</gene>
<dbReference type="CDD" id="cd24134">
    <property type="entry name" value="ASKHA_NBD_OSGEPL1_QRI7_euk"/>
    <property type="match status" value="1"/>
</dbReference>
<dbReference type="InterPro" id="IPR043129">
    <property type="entry name" value="ATPase_NBD"/>
</dbReference>
<dbReference type="PANTHER" id="PTHR11735:SF6">
    <property type="entry name" value="TRNA N6-ADENOSINE THREONYLCARBAMOYLTRANSFERASE, MITOCHONDRIAL"/>
    <property type="match status" value="1"/>
</dbReference>
<comment type="catalytic activity">
    <reaction evidence="9 10">
        <text>L-threonylcarbamoyladenylate + adenosine(37) in tRNA = N(6)-L-threonylcarbamoyladenosine(37) in tRNA + AMP + H(+)</text>
        <dbReference type="Rhea" id="RHEA:37059"/>
        <dbReference type="Rhea" id="RHEA-COMP:10162"/>
        <dbReference type="Rhea" id="RHEA-COMP:10163"/>
        <dbReference type="ChEBI" id="CHEBI:15378"/>
        <dbReference type="ChEBI" id="CHEBI:73682"/>
        <dbReference type="ChEBI" id="CHEBI:74411"/>
        <dbReference type="ChEBI" id="CHEBI:74418"/>
        <dbReference type="ChEBI" id="CHEBI:456215"/>
        <dbReference type="EC" id="2.3.1.234"/>
    </reaction>
</comment>
<dbReference type="InterPro" id="IPR022450">
    <property type="entry name" value="TsaD"/>
</dbReference>
<comment type="cofactor">
    <cofactor evidence="10">
        <name>a divalent metal cation</name>
        <dbReference type="ChEBI" id="CHEBI:60240"/>
    </cofactor>
    <text evidence="10">Binds 1 divalent metal cation per subunit.</text>
</comment>
<evidence type="ECO:0000313" key="12">
    <source>
        <dbReference type="EMBL" id="KAK4321149.1"/>
    </source>
</evidence>
<keyword evidence="3 10" id="KW-0808">Transferase</keyword>
<accession>A0AAE1Q7C2</accession>
<dbReference type="NCBIfam" id="TIGR03723">
    <property type="entry name" value="T6A_TsaD_YgjD"/>
    <property type="match status" value="1"/>
</dbReference>
<keyword evidence="13" id="KW-1185">Reference proteome</keyword>
<evidence type="ECO:0000256" key="2">
    <source>
        <dbReference type="ARBA" id="ARBA00012156"/>
    </source>
</evidence>
<comment type="subcellular location">
    <subcellularLocation>
        <location evidence="1 10">Mitochondrion</location>
    </subcellularLocation>
</comment>
<organism evidence="12 13">
    <name type="scientific">Petrolisthes manimaculis</name>
    <dbReference type="NCBI Taxonomy" id="1843537"/>
    <lineage>
        <taxon>Eukaryota</taxon>
        <taxon>Metazoa</taxon>
        <taxon>Ecdysozoa</taxon>
        <taxon>Arthropoda</taxon>
        <taxon>Crustacea</taxon>
        <taxon>Multicrustacea</taxon>
        <taxon>Malacostraca</taxon>
        <taxon>Eumalacostraca</taxon>
        <taxon>Eucarida</taxon>
        <taxon>Decapoda</taxon>
        <taxon>Pleocyemata</taxon>
        <taxon>Anomura</taxon>
        <taxon>Galatheoidea</taxon>
        <taxon>Porcellanidae</taxon>
        <taxon>Petrolisthes</taxon>
    </lineage>
</organism>
<evidence type="ECO:0000256" key="4">
    <source>
        <dbReference type="ARBA" id="ARBA00022694"/>
    </source>
</evidence>
<protein>
    <recommendedName>
        <fullName evidence="2">N(6)-L-threonylcarbamoyladenine synthase</fullName>
        <ecNumber evidence="2">2.3.1.234</ecNumber>
    </recommendedName>
</protein>
<dbReference type="PRINTS" id="PR00789">
    <property type="entry name" value="OSIALOPTASE"/>
</dbReference>
<keyword evidence="7 10" id="KW-0496">Mitochondrion</keyword>
<keyword evidence="5 10" id="KW-0479">Metal-binding</keyword>
<dbReference type="InterPro" id="IPR017861">
    <property type="entry name" value="KAE1/TsaD"/>
</dbReference>
<dbReference type="GO" id="GO:0005739">
    <property type="term" value="C:mitochondrion"/>
    <property type="evidence" value="ECO:0007669"/>
    <property type="project" value="UniProtKB-SubCell"/>
</dbReference>
<proteinExistence type="inferred from homology"/>
<feature type="domain" description="Gcp-like" evidence="11">
    <location>
        <begin position="74"/>
        <end position="380"/>
    </location>
</feature>
<dbReference type="EC" id="2.3.1.234" evidence="2"/>
<keyword evidence="4 10" id="KW-0819">tRNA processing</keyword>
<sequence length="431" mass="46839">MAGLWKGHRTVLRKLVNVFTSFPLEGLVSPAILHRCRFCTVRKCEEKITDKQVVLGIETSCDDTGAAVVSSDGQVLGQALASQQDLHLRHGGIIPTLARQLHEDNIQQVVDTALAEARISPQDLTAVAATVKPGMALPLSVGVQYGKDLALAHNKPFIPVHHMEAHALTARMLYKIDFPFLVLLVSGGHCLVVLARALHQWSIIGSTLDDAPGEALDKGARRLKLRNLPECAGMSGGRAVEHLAKSGDPLAFTFPSPMLQHADCSFSFAGLKQCLFKIAESLEGEHGVVGGQVVPQVNDVCASFQHAITGHLLRRTHKAMVYVSVRDLLPPHAQTLVVSGGVACNQYIRGALQRLCDTAGYQLIVPPPHLCTDNGIMIAWNGMERWLAQIGVLYNSEEIEAVRFEPRAPMGEDLSEDVRTLRIKAPKAIKF</sequence>
<dbReference type="Gene3D" id="3.30.420.40">
    <property type="match status" value="2"/>
</dbReference>
<dbReference type="InterPro" id="IPR000905">
    <property type="entry name" value="Gcp-like_dom"/>
</dbReference>
<comment type="function">
    <text evidence="10">Required for the formation of a threonylcarbamoyl group on adenosine at position 37 (t(6)A37) in mitochondrial tRNAs that read codons beginning with adenine. Probably involved in the transfer of the threonylcarbamoyl moiety of threonylcarbamoyl-AMP (TC-AMP) to the N6 group of A37. Involved in mitochondrial genome maintenance.</text>
</comment>
<evidence type="ECO:0000256" key="1">
    <source>
        <dbReference type="ARBA" id="ARBA00004173"/>
    </source>
</evidence>
<evidence type="ECO:0000256" key="7">
    <source>
        <dbReference type="ARBA" id="ARBA00023128"/>
    </source>
</evidence>
<comment type="caution">
    <text evidence="12">The sequence shown here is derived from an EMBL/GenBank/DDBJ whole genome shotgun (WGS) entry which is preliminary data.</text>
</comment>
<name>A0AAE1Q7C2_9EUCA</name>
<comment type="subunit">
    <text evidence="10">Homodimer.</text>
</comment>
<dbReference type="NCBIfam" id="TIGR00329">
    <property type="entry name" value="gcp_kae1"/>
    <property type="match status" value="1"/>
</dbReference>
<keyword evidence="8 10" id="KW-0012">Acyltransferase</keyword>